<feature type="domain" description="DNA helicase Pif1-like DEAD-box helicase" evidence="2">
    <location>
        <begin position="413"/>
        <end position="492"/>
    </location>
</feature>
<dbReference type="PANTHER" id="PTHR10492:SF57">
    <property type="entry name" value="ATP-DEPENDENT DNA HELICASE"/>
    <property type="match status" value="1"/>
</dbReference>
<evidence type="ECO:0000313" key="4">
    <source>
        <dbReference type="EMBL" id="SGY17267.1"/>
    </source>
</evidence>
<gene>
    <name evidence="4" type="primary">BQ5605_C015g07729</name>
    <name evidence="4" type="ORF">BQ5605_C015G07729</name>
</gene>
<dbReference type="Proteomes" id="UP000249464">
    <property type="component" value="Unassembled WGS sequence"/>
</dbReference>
<evidence type="ECO:0000259" key="3">
    <source>
        <dbReference type="Pfam" id="PF14214"/>
    </source>
</evidence>
<evidence type="ECO:0000313" key="5">
    <source>
        <dbReference type="Proteomes" id="UP000249464"/>
    </source>
</evidence>
<evidence type="ECO:0000259" key="2">
    <source>
        <dbReference type="Pfam" id="PF05970"/>
    </source>
</evidence>
<dbReference type="GO" id="GO:0006310">
    <property type="term" value="P:DNA recombination"/>
    <property type="evidence" value="ECO:0007669"/>
    <property type="project" value="UniProtKB-KW"/>
</dbReference>
<dbReference type="AlphaFoldDB" id="A0A2X0LWX1"/>
<evidence type="ECO:0000256" key="1">
    <source>
        <dbReference type="RuleBase" id="RU363044"/>
    </source>
</evidence>
<sequence length="495" mass="55518">MTCNPAWPEIVNALLPGQTASNCPDIVAQVFQGKLTACLHDMETMADPASSAGEDGGYPHYCRRNLHRFIKFPGTEREEIYTDASVVSTNPWLASKYNCHINVEIANGVAAVKCLYKYVYKGHDRTLFTVEAGAPRNKVKGFLDARYVCAPEAMHRLFQYQMHGHKPAVTCLALHLPNEQQVQFDPEDGPPTAAAPPEMTLTAFVKLCATVPPVPKAQNLLYLDVPRSFRWDLNKQAWQERKTNTPTIGRMYFCGPEAGERYYLRLLLLNVPSPTSFAQLRTFAGTEFKTFQEACVERGLLQDNTEANRCLTEAAVLHSGHQLCHLFAMLLTADGGVSNAAESWETHYNSLSDDAKYHLRMRRTSLCDHGLPLPTATFENELKLSQLMMEERSTPEQIEQMNEAWMKNLEAFTVEQRHTFERICDSVFNAQGKMFFINAPGGTGKTFLETRILSQIRSENKYALAVASSGIAALLLPKGRTAHSRFKIPIDIFDD</sequence>
<dbReference type="Pfam" id="PF05970">
    <property type="entry name" value="PIF1"/>
    <property type="match status" value="1"/>
</dbReference>
<keyword evidence="1" id="KW-0547">Nucleotide-binding</keyword>
<dbReference type="GO" id="GO:0006281">
    <property type="term" value="P:DNA repair"/>
    <property type="evidence" value="ECO:0007669"/>
    <property type="project" value="UniProtKB-KW"/>
</dbReference>
<dbReference type="PANTHER" id="PTHR10492">
    <property type="match status" value="1"/>
</dbReference>
<accession>A0A2X0LWX1</accession>
<dbReference type="EMBL" id="FQNC01000015">
    <property type="protein sequence ID" value="SGY17267.1"/>
    <property type="molecule type" value="Genomic_DNA"/>
</dbReference>
<dbReference type="GO" id="GO:0043139">
    <property type="term" value="F:5'-3' DNA helicase activity"/>
    <property type="evidence" value="ECO:0007669"/>
    <property type="project" value="UniProtKB-EC"/>
</dbReference>
<comment type="cofactor">
    <cofactor evidence="1">
        <name>Mg(2+)</name>
        <dbReference type="ChEBI" id="CHEBI:18420"/>
    </cofactor>
</comment>
<dbReference type="GO" id="GO:0016887">
    <property type="term" value="F:ATP hydrolysis activity"/>
    <property type="evidence" value="ECO:0007669"/>
    <property type="project" value="RHEA"/>
</dbReference>
<keyword evidence="1" id="KW-0234">DNA repair</keyword>
<dbReference type="Pfam" id="PF14214">
    <property type="entry name" value="Helitron_like_N"/>
    <property type="match status" value="1"/>
</dbReference>
<organism evidence="4 5">
    <name type="scientific">Microbotryum silenes-dioicae</name>
    <dbReference type="NCBI Taxonomy" id="796604"/>
    <lineage>
        <taxon>Eukaryota</taxon>
        <taxon>Fungi</taxon>
        <taxon>Dikarya</taxon>
        <taxon>Basidiomycota</taxon>
        <taxon>Pucciniomycotina</taxon>
        <taxon>Microbotryomycetes</taxon>
        <taxon>Microbotryales</taxon>
        <taxon>Microbotryaceae</taxon>
        <taxon>Microbotryum</taxon>
    </lineage>
</organism>
<keyword evidence="5" id="KW-1185">Reference proteome</keyword>
<keyword evidence="1" id="KW-0347">Helicase</keyword>
<reference evidence="4 5" key="1">
    <citation type="submission" date="2016-11" db="EMBL/GenBank/DDBJ databases">
        <authorList>
            <person name="Jaros S."/>
            <person name="Januszkiewicz K."/>
            <person name="Wedrychowicz H."/>
        </authorList>
    </citation>
    <scope>NUCLEOTIDE SEQUENCE [LARGE SCALE GENOMIC DNA]</scope>
</reference>
<name>A0A2X0LWX1_9BASI</name>
<keyword evidence="1" id="KW-0233">DNA recombination</keyword>
<dbReference type="GO" id="GO:0005524">
    <property type="term" value="F:ATP binding"/>
    <property type="evidence" value="ECO:0007669"/>
    <property type="project" value="UniProtKB-KW"/>
</dbReference>
<feature type="domain" description="Helitron helicase-like" evidence="3">
    <location>
        <begin position="1"/>
        <end position="42"/>
    </location>
</feature>
<protein>
    <recommendedName>
        <fullName evidence="1">ATP-dependent DNA helicase</fullName>
        <ecNumber evidence="1">5.6.2.3</ecNumber>
    </recommendedName>
</protein>
<dbReference type="EC" id="5.6.2.3" evidence="1"/>
<keyword evidence="1" id="KW-0378">Hydrolase</keyword>
<keyword evidence="1" id="KW-0227">DNA damage</keyword>
<comment type="catalytic activity">
    <reaction evidence="1">
        <text>ATP + H2O = ADP + phosphate + H(+)</text>
        <dbReference type="Rhea" id="RHEA:13065"/>
        <dbReference type="ChEBI" id="CHEBI:15377"/>
        <dbReference type="ChEBI" id="CHEBI:15378"/>
        <dbReference type="ChEBI" id="CHEBI:30616"/>
        <dbReference type="ChEBI" id="CHEBI:43474"/>
        <dbReference type="ChEBI" id="CHEBI:456216"/>
        <dbReference type="EC" id="5.6.2.3"/>
    </reaction>
</comment>
<dbReference type="STRING" id="796604.A0A2X0LWX1"/>
<dbReference type="GO" id="GO:0000723">
    <property type="term" value="P:telomere maintenance"/>
    <property type="evidence" value="ECO:0007669"/>
    <property type="project" value="InterPro"/>
</dbReference>
<dbReference type="Gene3D" id="3.40.50.300">
    <property type="entry name" value="P-loop containing nucleotide triphosphate hydrolases"/>
    <property type="match status" value="1"/>
</dbReference>
<proteinExistence type="inferred from homology"/>
<dbReference type="InterPro" id="IPR027417">
    <property type="entry name" value="P-loop_NTPase"/>
</dbReference>
<dbReference type="InterPro" id="IPR010285">
    <property type="entry name" value="DNA_helicase_pif1-like_DEAD"/>
</dbReference>
<dbReference type="InterPro" id="IPR025476">
    <property type="entry name" value="Helitron_helicase-like"/>
</dbReference>
<keyword evidence="1" id="KW-0067">ATP-binding</keyword>
<comment type="similarity">
    <text evidence="1">Belongs to the helicase family.</text>
</comment>
<dbReference type="SUPFAM" id="SSF52540">
    <property type="entry name" value="P-loop containing nucleoside triphosphate hydrolases"/>
    <property type="match status" value="1"/>
</dbReference>